<feature type="transmembrane region" description="Helical" evidence="2">
    <location>
        <begin position="156"/>
        <end position="174"/>
    </location>
</feature>
<proteinExistence type="predicted"/>
<comment type="caution">
    <text evidence="3">The sequence shown here is derived from an EMBL/GenBank/DDBJ whole genome shotgun (WGS) entry which is preliminary data.</text>
</comment>
<feature type="transmembrane region" description="Helical" evidence="2">
    <location>
        <begin position="119"/>
        <end position="144"/>
    </location>
</feature>
<sequence>MASAGGESTAAATRRSPSSVPVPLPSDLTMTATWFLPDLWQDYVQDPGRQGIFLVLAAFLTSFVFIRTSARMSRSDRFPWWPGSVVTDSGVHLHHLVWGIVLMMAGGTLGFALHSQPPWFEICAVIFGVGVGLTFDEFALWVYLRDVYWAREGRTSIDAVAVTAAFMGLVFLGVNPLQFSGDDTTSTLYSVGYSLMVLAVSGVCFAKSRFLHGFASFVLPPVGLWAVIRLGKPTSPWARWRYSKRDPQRQERAVERFGPHRRTARIVEWLRQAVGGVAHPGHEPDSLQQREADLARARVREADASARAAEEVHARALAEEHYRAALDEHRAAVADGDGGPARERD</sequence>
<evidence type="ECO:0000313" key="4">
    <source>
        <dbReference type="Proteomes" id="UP000005143"/>
    </source>
</evidence>
<reference evidence="3 4" key="1">
    <citation type="journal article" date="2013" name="Biodegradation">
        <title>Quantitative proteomic analysis of ibuprofen-degrading Patulibacter sp. strain I11.</title>
        <authorList>
            <person name="Almeida B."/>
            <person name="Kjeldal H."/>
            <person name="Lolas I."/>
            <person name="Knudsen A.D."/>
            <person name="Carvalho G."/>
            <person name="Nielsen K.L."/>
            <person name="Barreto Crespo M.T."/>
            <person name="Stensballe A."/>
            <person name="Nielsen J.L."/>
        </authorList>
    </citation>
    <scope>NUCLEOTIDE SEQUENCE [LARGE SCALE GENOMIC DNA]</scope>
    <source>
        <strain evidence="3 4">I11</strain>
    </source>
</reference>
<feature type="transmembrane region" description="Helical" evidence="2">
    <location>
        <begin position="186"/>
        <end position="206"/>
    </location>
</feature>
<dbReference type="EMBL" id="AGUD01000244">
    <property type="protein sequence ID" value="EHN10008.1"/>
    <property type="molecule type" value="Genomic_DNA"/>
</dbReference>
<feature type="transmembrane region" description="Helical" evidence="2">
    <location>
        <begin position="51"/>
        <end position="70"/>
    </location>
</feature>
<feature type="region of interest" description="Disordered" evidence="1">
    <location>
        <begin position="1"/>
        <end position="23"/>
    </location>
</feature>
<gene>
    <name evidence="3" type="ORF">PAI11_31690</name>
</gene>
<evidence type="ECO:0000313" key="3">
    <source>
        <dbReference type="EMBL" id="EHN10008.1"/>
    </source>
</evidence>
<dbReference type="Proteomes" id="UP000005143">
    <property type="component" value="Unassembled WGS sequence"/>
</dbReference>
<keyword evidence="2" id="KW-0812">Transmembrane</keyword>
<keyword evidence="2" id="KW-0472">Membrane</keyword>
<evidence type="ECO:0000256" key="2">
    <source>
        <dbReference type="SAM" id="Phobius"/>
    </source>
</evidence>
<evidence type="ECO:0000256" key="1">
    <source>
        <dbReference type="SAM" id="MobiDB-lite"/>
    </source>
</evidence>
<keyword evidence="2" id="KW-1133">Transmembrane helix</keyword>
<feature type="transmembrane region" description="Helical" evidence="2">
    <location>
        <begin position="91"/>
        <end position="113"/>
    </location>
</feature>
<protein>
    <submittedName>
        <fullName evidence="3">Putative integral membrane protein</fullName>
    </submittedName>
</protein>
<feature type="compositionally biased region" description="Low complexity" evidence="1">
    <location>
        <begin position="1"/>
        <end position="21"/>
    </location>
</feature>
<organism evidence="3 4">
    <name type="scientific">Patulibacter medicamentivorans</name>
    <dbReference type="NCBI Taxonomy" id="1097667"/>
    <lineage>
        <taxon>Bacteria</taxon>
        <taxon>Bacillati</taxon>
        <taxon>Actinomycetota</taxon>
        <taxon>Thermoleophilia</taxon>
        <taxon>Solirubrobacterales</taxon>
        <taxon>Patulibacteraceae</taxon>
        <taxon>Patulibacter</taxon>
    </lineage>
</organism>
<accession>H0E8K8</accession>
<dbReference type="AlphaFoldDB" id="H0E8K8"/>
<keyword evidence="4" id="KW-1185">Reference proteome</keyword>
<name>H0E8K8_9ACTN</name>
<dbReference type="PATRIC" id="fig|1097667.3.peg.3142"/>